<name>A0A839QTM1_9MICC</name>
<feature type="transmembrane region" description="Helical" evidence="2">
    <location>
        <begin position="64"/>
        <end position="83"/>
    </location>
</feature>
<protein>
    <submittedName>
        <fullName evidence="3">VIT1/CCC1 family predicted Fe2+/Mn2+ transporter</fullName>
    </submittedName>
</protein>
<gene>
    <name evidence="3" type="ORF">E9229_002869</name>
</gene>
<evidence type="ECO:0000313" key="4">
    <source>
        <dbReference type="Proteomes" id="UP000523000"/>
    </source>
</evidence>
<dbReference type="Pfam" id="PF11239">
    <property type="entry name" value="DUF3040"/>
    <property type="match status" value="1"/>
</dbReference>
<keyword evidence="2" id="KW-1133">Transmembrane helix</keyword>
<keyword evidence="2" id="KW-0812">Transmembrane</keyword>
<proteinExistence type="predicted"/>
<reference evidence="3 4" key="1">
    <citation type="submission" date="2020-08" db="EMBL/GenBank/DDBJ databases">
        <title>Sequencing the genomes of 1000 actinobacteria strains.</title>
        <authorList>
            <person name="Klenk H.-P."/>
        </authorList>
    </citation>
    <scope>NUCLEOTIDE SEQUENCE [LARGE SCALE GENOMIC DNA]</scope>
    <source>
        <strain evidence="3 4">DSM 22826</strain>
    </source>
</reference>
<dbReference type="InterPro" id="IPR021401">
    <property type="entry name" value="DUF3040"/>
</dbReference>
<feature type="transmembrane region" description="Helical" evidence="2">
    <location>
        <begin position="42"/>
        <end position="58"/>
    </location>
</feature>
<dbReference type="EMBL" id="JACHVS010000002">
    <property type="protein sequence ID" value="MBB2996622.1"/>
    <property type="molecule type" value="Genomic_DNA"/>
</dbReference>
<keyword evidence="2" id="KW-0472">Membrane</keyword>
<accession>A0A839QTM1</accession>
<comment type="caution">
    <text evidence="3">The sequence shown here is derived from an EMBL/GenBank/DDBJ whole genome shotgun (WGS) entry which is preliminary data.</text>
</comment>
<evidence type="ECO:0000313" key="3">
    <source>
        <dbReference type="EMBL" id="MBB2996622.1"/>
    </source>
</evidence>
<evidence type="ECO:0000256" key="2">
    <source>
        <dbReference type="SAM" id="Phobius"/>
    </source>
</evidence>
<feature type="region of interest" description="Disordered" evidence="1">
    <location>
        <begin position="86"/>
        <end position="122"/>
    </location>
</feature>
<evidence type="ECO:0000256" key="1">
    <source>
        <dbReference type="SAM" id="MobiDB-lite"/>
    </source>
</evidence>
<dbReference type="RefSeq" id="WP_183512181.1">
    <property type="nucleotide sequence ID" value="NZ_BAABGK010000033.1"/>
</dbReference>
<keyword evidence="4" id="KW-1185">Reference proteome</keyword>
<organism evidence="3 4">
    <name type="scientific">Paeniglutamicibacter cryotolerans</name>
    <dbReference type="NCBI Taxonomy" id="670079"/>
    <lineage>
        <taxon>Bacteria</taxon>
        <taxon>Bacillati</taxon>
        <taxon>Actinomycetota</taxon>
        <taxon>Actinomycetes</taxon>
        <taxon>Micrococcales</taxon>
        <taxon>Micrococcaceae</taxon>
        <taxon>Paeniglutamicibacter</taxon>
    </lineage>
</organism>
<dbReference type="Proteomes" id="UP000523000">
    <property type="component" value="Unassembled WGS sequence"/>
</dbReference>
<sequence>MPLSEHEQRLLEQLEKQLHEDHRFASNMKSAATTGAYSTRNLALGALLAVAGVIVLIWSISSQLIPVGVVGFAIMFAGVYLALSRKGRGREKARGGASPSGPRSSFMTELEHKWEQRKREES</sequence>
<feature type="compositionally biased region" description="Low complexity" evidence="1">
    <location>
        <begin position="95"/>
        <end position="105"/>
    </location>
</feature>
<feature type="compositionally biased region" description="Basic and acidic residues" evidence="1">
    <location>
        <begin position="109"/>
        <end position="122"/>
    </location>
</feature>
<dbReference type="AlphaFoldDB" id="A0A839QTM1"/>